<organism evidence="1 2">
    <name type="scientific">Ureibacillus suwonensis</name>
    <dbReference type="NCBI Taxonomy" id="313007"/>
    <lineage>
        <taxon>Bacteria</taxon>
        <taxon>Bacillati</taxon>
        <taxon>Bacillota</taxon>
        <taxon>Bacilli</taxon>
        <taxon>Bacillales</taxon>
        <taxon>Caryophanaceae</taxon>
        <taxon>Ureibacillus</taxon>
    </lineage>
</organism>
<reference evidence="2" key="1">
    <citation type="journal article" date="2019" name="Int. J. Syst. Evol. Microbiol.">
        <title>The Global Catalogue of Microorganisms (GCM) 10K type strain sequencing project: providing services to taxonomists for standard genome sequencing and annotation.</title>
        <authorList>
            <consortium name="The Broad Institute Genomics Platform"/>
            <consortium name="The Broad Institute Genome Sequencing Center for Infectious Disease"/>
            <person name="Wu L."/>
            <person name="Ma J."/>
        </authorList>
    </citation>
    <scope>NUCLEOTIDE SEQUENCE [LARGE SCALE GENOMIC DNA]</scope>
    <source>
        <strain evidence="2">CCUG 56331</strain>
    </source>
</reference>
<dbReference type="EMBL" id="JBHSNQ010000058">
    <property type="protein sequence ID" value="MFC5541557.1"/>
    <property type="molecule type" value="Genomic_DNA"/>
</dbReference>
<dbReference type="RefSeq" id="WP_390309252.1">
    <property type="nucleotide sequence ID" value="NZ_JBHSNQ010000058.1"/>
</dbReference>
<comment type="caution">
    <text evidence="1">The sequence shown here is derived from an EMBL/GenBank/DDBJ whole genome shotgun (WGS) entry which is preliminary data.</text>
</comment>
<name>A0ABW0R9U7_9BACL</name>
<evidence type="ECO:0000313" key="2">
    <source>
        <dbReference type="Proteomes" id="UP001595978"/>
    </source>
</evidence>
<proteinExistence type="predicted"/>
<evidence type="ECO:0000313" key="1">
    <source>
        <dbReference type="EMBL" id="MFC5541557.1"/>
    </source>
</evidence>
<dbReference type="Proteomes" id="UP001595978">
    <property type="component" value="Unassembled WGS sequence"/>
</dbReference>
<gene>
    <name evidence="1" type="ORF">ACFPOH_07240</name>
</gene>
<accession>A0ABW0R9U7</accession>
<protein>
    <submittedName>
        <fullName evidence="1">Uncharacterized protein</fullName>
    </submittedName>
</protein>
<sequence length="46" mass="5203">MKIEKDGKVIEATEKAFTVVYQPLGYKLYEKPKTTRKKQAGGENDA</sequence>
<keyword evidence="2" id="KW-1185">Reference proteome</keyword>